<accession>A0AAN0NHM4</accession>
<evidence type="ECO:0000313" key="2">
    <source>
        <dbReference type="EMBL" id="WZU64335.1"/>
    </source>
</evidence>
<protein>
    <submittedName>
        <fullName evidence="2">RcnB family protein</fullName>
    </submittedName>
</protein>
<keyword evidence="3" id="KW-1185">Reference proteome</keyword>
<dbReference type="AlphaFoldDB" id="A0AAN0NHM4"/>
<feature type="chain" id="PRO_5042853899" evidence="1">
    <location>
        <begin position="25"/>
        <end position="109"/>
    </location>
</feature>
<dbReference type="Proteomes" id="UP001451782">
    <property type="component" value="Chromosome"/>
</dbReference>
<feature type="signal peptide" evidence="1">
    <location>
        <begin position="1"/>
        <end position="24"/>
    </location>
</feature>
<gene>
    <name evidence="2" type="ORF">AABB28_03275</name>
</gene>
<reference evidence="2 3" key="1">
    <citation type="submission" date="2024-04" db="EMBL/GenBank/DDBJ databases">
        <title>Phylogenomic analyses of a clade within the roseobacter group suggest taxonomic reassignments of species of the genera Aestuariivita, Citreicella, Loktanella, Nautella, Pelagibaca, Ruegeria, Thalassobius, Thiobacimonas and Tropicibacter, and the proposal o.</title>
        <authorList>
            <person name="Jeon C.O."/>
        </authorList>
    </citation>
    <scope>NUCLEOTIDE SEQUENCE [LARGE SCALE GENOMIC DNA]</scope>
    <source>
        <strain evidence="2 3">G8-12</strain>
    </source>
</reference>
<dbReference type="Gene3D" id="3.10.450.160">
    <property type="entry name" value="inner membrane protein cigr"/>
    <property type="match status" value="1"/>
</dbReference>
<organism evidence="2 3">
    <name type="scientific">Yoonia algicola</name>
    <dbReference type="NCBI Taxonomy" id="3137368"/>
    <lineage>
        <taxon>Bacteria</taxon>
        <taxon>Pseudomonadati</taxon>
        <taxon>Pseudomonadota</taxon>
        <taxon>Alphaproteobacteria</taxon>
        <taxon>Rhodobacterales</taxon>
        <taxon>Paracoccaceae</taxon>
        <taxon>Yoonia</taxon>
    </lineage>
</organism>
<keyword evidence="1" id="KW-0732">Signal</keyword>
<proteinExistence type="predicted"/>
<dbReference type="EMBL" id="CP151762">
    <property type="protein sequence ID" value="WZU64335.1"/>
    <property type="molecule type" value="Genomic_DNA"/>
</dbReference>
<name>A0AAN0NHM4_9RHOB</name>
<dbReference type="KEGG" id="yag:AABB28_03275"/>
<evidence type="ECO:0000256" key="1">
    <source>
        <dbReference type="SAM" id="SignalP"/>
    </source>
</evidence>
<evidence type="ECO:0000313" key="3">
    <source>
        <dbReference type="Proteomes" id="UP001451782"/>
    </source>
</evidence>
<sequence>MKSVSFVTAALLALSAVGQSVAHAQSNVGHCPPGLAKKNPPCVPPGQVGKNYRVGERYAEDGYWDDEYRRRYDLPRLPRGESYYRIGDSFLRVDDETRLILELIEVLAQ</sequence>
<dbReference type="RefSeq" id="WP_342070700.1">
    <property type="nucleotide sequence ID" value="NZ_CP151762.1"/>
</dbReference>